<name>A0AB34I3G0_ESCRO</name>
<sequence length="77" mass="8260">MSSARDASGHFPLHVLVWNNDYRQLEKELQGQVRGEAGVRPRREEGGVGGRIASLSPSPALCPRGPADPFHSAVVGQ</sequence>
<comment type="caution">
    <text evidence="2">The sequence shown here is derived from an EMBL/GenBank/DDBJ whole genome shotgun (WGS) entry which is preliminary data.</text>
</comment>
<keyword evidence="3" id="KW-1185">Reference proteome</keyword>
<gene>
    <name evidence="2" type="ORF">J1605_000015</name>
</gene>
<organism evidence="2 3">
    <name type="scientific">Eschrichtius robustus</name>
    <name type="common">California gray whale</name>
    <name type="synonym">Eschrichtius gibbosus</name>
    <dbReference type="NCBI Taxonomy" id="9764"/>
    <lineage>
        <taxon>Eukaryota</taxon>
        <taxon>Metazoa</taxon>
        <taxon>Chordata</taxon>
        <taxon>Craniata</taxon>
        <taxon>Vertebrata</taxon>
        <taxon>Euteleostomi</taxon>
        <taxon>Mammalia</taxon>
        <taxon>Eutheria</taxon>
        <taxon>Laurasiatheria</taxon>
        <taxon>Artiodactyla</taxon>
        <taxon>Whippomorpha</taxon>
        <taxon>Cetacea</taxon>
        <taxon>Mysticeti</taxon>
        <taxon>Eschrichtiidae</taxon>
        <taxon>Eschrichtius</taxon>
    </lineage>
</organism>
<evidence type="ECO:0000313" key="2">
    <source>
        <dbReference type="EMBL" id="KAJ8798858.1"/>
    </source>
</evidence>
<feature type="region of interest" description="Disordered" evidence="1">
    <location>
        <begin position="32"/>
        <end position="77"/>
    </location>
</feature>
<dbReference type="EMBL" id="JAIQCJ010000001">
    <property type="protein sequence ID" value="KAJ8798858.1"/>
    <property type="molecule type" value="Genomic_DNA"/>
</dbReference>
<reference evidence="2 3" key="1">
    <citation type="submission" date="2022-11" db="EMBL/GenBank/DDBJ databases">
        <title>Whole genome sequence of Eschrichtius robustus ER-17-0199.</title>
        <authorList>
            <person name="Bruniche-Olsen A."/>
            <person name="Black A.N."/>
            <person name="Fields C.J."/>
            <person name="Walden K."/>
            <person name="Dewoody J.A."/>
        </authorList>
    </citation>
    <scope>NUCLEOTIDE SEQUENCE [LARGE SCALE GENOMIC DNA]</scope>
    <source>
        <strain evidence="2">ER-17-0199</strain>
        <tissue evidence="2">Blubber</tissue>
    </source>
</reference>
<accession>A0AB34I3G0</accession>
<dbReference type="Proteomes" id="UP001159641">
    <property type="component" value="Unassembled WGS sequence"/>
</dbReference>
<protein>
    <submittedName>
        <fullName evidence="2">Uncharacterized protein</fullName>
    </submittedName>
</protein>
<dbReference type="AlphaFoldDB" id="A0AB34I3G0"/>
<proteinExistence type="predicted"/>
<evidence type="ECO:0000313" key="3">
    <source>
        <dbReference type="Proteomes" id="UP001159641"/>
    </source>
</evidence>
<evidence type="ECO:0000256" key="1">
    <source>
        <dbReference type="SAM" id="MobiDB-lite"/>
    </source>
</evidence>
<feature type="compositionally biased region" description="Basic and acidic residues" evidence="1">
    <location>
        <begin position="37"/>
        <end position="46"/>
    </location>
</feature>